<feature type="compositionally biased region" description="Low complexity" evidence="3">
    <location>
        <begin position="441"/>
        <end position="459"/>
    </location>
</feature>
<feature type="region of interest" description="Disordered" evidence="3">
    <location>
        <begin position="437"/>
        <end position="471"/>
    </location>
</feature>
<dbReference type="GO" id="GO:0005737">
    <property type="term" value="C:cytoplasm"/>
    <property type="evidence" value="ECO:0007669"/>
    <property type="project" value="TreeGrafter"/>
</dbReference>
<dbReference type="STRING" id="578462.A0A0L0RXN3"/>
<dbReference type="EMBL" id="GG745329">
    <property type="protein sequence ID" value="KNE55137.1"/>
    <property type="molecule type" value="Genomic_DNA"/>
</dbReference>
<evidence type="ECO:0000256" key="2">
    <source>
        <dbReference type="PROSITE-ProRule" id="PRU00103"/>
    </source>
</evidence>
<dbReference type="VEuPathDB" id="FungiDB:AMAG_01061"/>
<proteinExistence type="predicted"/>
<dbReference type="Gene3D" id="1.25.10.10">
    <property type="entry name" value="Leucine-rich Repeat Variant"/>
    <property type="match status" value="2"/>
</dbReference>
<evidence type="ECO:0000256" key="1">
    <source>
        <dbReference type="ARBA" id="ARBA00022737"/>
    </source>
</evidence>
<dbReference type="InterPro" id="IPR011989">
    <property type="entry name" value="ARM-like"/>
</dbReference>
<dbReference type="PANTHER" id="PTHR10648:SF1">
    <property type="entry name" value="SERINE_THREONINE-PROTEIN PHOSPHATASE 4 REGULATORY SUBUNIT 1"/>
    <property type="match status" value="1"/>
</dbReference>
<organism evidence="4 5">
    <name type="scientific">Allomyces macrogynus (strain ATCC 38327)</name>
    <name type="common">Allomyces javanicus var. macrogynus</name>
    <dbReference type="NCBI Taxonomy" id="578462"/>
    <lineage>
        <taxon>Eukaryota</taxon>
        <taxon>Fungi</taxon>
        <taxon>Fungi incertae sedis</taxon>
        <taxon>Blastocladiomycota</taxon>
        <taxon>Blastocladiomycetes</taxon>
        <taxon>Blastocladiales</taxon>
        <taxon>Blastocladiaceae</taxon>
        <taxon>Allomyces</taxon>
    </lineage>
</organism>
<keyword evidence="5" id="KW-1185">Reference proteome</keyword>
<dbReference type="OrthoDB" id="340346at2759"/>
<keyword evidence="1" id="KW-0677">Repeat</keyword>
<name>A0A0L0RXN3_ALLM3</name>
<dbReference type="AlphaFoldDB" id="A0A0L0RXN3"/>
<dbReference type="InterPro" id="IPR051023">
    <property type="entry name" value="PP2A_Regulatory_Subunit_A"/>
</dbReference>
<dbReference type="PROSITE" id="PS50077">
    <property type="entry name" value="HEAT_REPEAT"/>
    <property type="match status" value="2"/>
</dbReference>
<dbReference type="InterPro" id="IPR016024">
    <property type="entry name" value="ARM-type_fold"/>
</dbReference>
<protein>
    <submittedName>
        <fullName evidence="4">Uncharacterized protein</fullName>
    </submittedName>
</protein>
<accession>A0A0L0RXN3</accession>
<reference evidence="4 5" key="1">
    <citation type="submission" date="2009-11" db="EMBL/GenBank/DDBJ databases">
        <title>Annotation of Allomyces macrogynus ATCC 38327.</title>
        <authorList>
            <consortium name="The Broad Institute Genome Sequencing Platform"/>
            <person name="Russ C."/>
            <person name="Cuomo C."/>
            <person name="Burger G."/>
            <person name="Gray M.W."/>
            <person name="Holland P.W.H."/>
            <person name="King N."/>
            <person name="Lang F.B.F."/>
            <person name="Roger A.J."/>
            <person name="Ruiz-Trillo I."/>
            <person name="Young S.K."/>
            <person name="Zeng Q."/>
            <person name="Gargeya S."/>
            <person name="Fitzgerald M."/>
            <person name="Haas B."/>
            <person name="Abouelleil A."/>
            <person name="Alvarado L."/>
            <person name="Arachchi H.M."/>
            <person name="Berlin A."/>
            <person name="Chapman S.B."/>
            <person name="Gearin G."/>
            <person name="Goldberg J."/>
            <person name="Griggs A."/>
            <person name="Gujja S."/>
            <person name="Hansen M."/>
            <person name="Heiman D."/>
            <person name="Howarth C."/>
            <person name="Larimer J."/>
            <person name="Lui A."/>
            <person name="MacDonald P.J.P."/>
            <person name="McCowen C."/>
            <person name="Montmayeur A."/>
            <person name="Murphy C."/>
            <person name="Neiman D."/>
            <person name="Pearson M."/>
            <person name="Priest M."/>
            <person name="Roberts A."/>
            <person name="Saif S."/>
            <person name="Shea T."/>
            <person name="Sisk P."/>
            <person name="Stolte C."/>
            <person name="Sykes S."/>
            <person name="Wortman J."/>
            <person name="Nusbaum C."/>
            <person name="Birren B."/>
        </authorList>
    </citation>
    <scope>NUCLEOTIDE SEQUENCE [LARGE SCALE GENOMIC DNA]</scope>
    <source>
        <strain evidence="4 5">ATCC 38327</strain>
    </source>
</reference>
<feature type="repeat" description="HEAT" evidence="2">
    <location>
        <begin position="339"/>
        <end position="377"/>
    </location>
</feature>
<dbReference type="Pfam" id="PF02985">
    <property type="entry name" value="HEAT"/>
    <property type="match status" value="1"/>
</dbReference>
<dbReference type="InterPro" id="IPR000357">
    <property type="entry name" value="HEAT"/>
</dbReference>
<dbReference type="GO" id="GO:0019888">
    <property type="term" value="F:protein phosphatase regulator activity"/>
    <property type="evidence" value="ECO:0007669"/>
    <property type="project" value="TreeGrafter"/>
</dbReference>
<reference evidence="5" key="2">
    <citation type="submission" date="2009-11" db="EMBL/GenBank/DDBJ databases">
        <title>The Genome Sequence of Allomyces macrogynus strain ATCC 38327.</title>
        <authorList>
            <consortium name="The Broad Institute Genome Sequencing Platform"/>
            <person name="Russ C."/>
            <person name="Cuomo C."/>
            <person name="Shea T."/>
            <person name="Young S.K."/>
            <person name="Zeng Q."/>
            <person name="Koehrsen M."/>
            <person name="Haas B."/>
            <person name="Borodovsky M."/>
            <person name="Guigo R."/>
            <person name="Alvarado L."/>
            <person name="Berlin A."/>
            <person name="Borenstein D."/>
            <person name="Chen Z."/>
            <person name="Engels R."/>
            <person name="Freedman E."/>
            <person name="Gellesch M."/>
            <person name="Goldberg J."/>
            <person name="Griggs A."/>
            <person name="Gujja S."/>
            <person name="Heiman D."/>
            <person name="Hepburn T."/>
            <person name="Howarth C."/>
            <person name="Jen D."/>
            <person name="Larson L."/>
            <person name="Lewis B."/>
            <person name="Mehta T."/>
            <person name="Park D."/>
            <person name="Pearson M."/>
            <person name="Roberts A."/>
            <person name="Saif S."/>
            <person name="Shenoy N."/>
            <person name="Sisk P."/>
            <person name="Stolte C."/>
            <person name="Sykes S."/>
            <person name="Walk T."/>
            <person name="White J."/>
            <person name="Yandava C."/>
            <person name="Burger G."/>
            <person name="Gray M.W."/>
            <person name="Holland P.W.H."/>
            <person name="King N."/>
            <person name="Lang F.B.F."/>
            <person name="Roger A.J."/>
            <person name="Ruiz-Trillo I."/>
            <person name="Lander E."/>
            <person name="Nusbaum C."/>
        </authorList>
    </citation>
    <scope>NUCLEOTIDE SEQUENCE [LARGE SCALE GENOMIC DNA]</scope>
    <source>
        <strain evidence="5">ATCC 38327</strain>
    </source>
</reference>
<evidence type="ECO:0000256" key="3">
    <source>
        <dbReference type="SAM" id="MobiDB-lite"/>
    </source>
</evidence>
<evidence type="ECO:0000313" key="4">
    <source>
        <dbReference type="EMBL" id="KNE55137.1"/>
    </source>
</evidence>
<feature type="repeat" description="HEAT" evidence="2">
    <location>
        <begin position="95"/>
        <end position="129"/>
    </location>
</feature>
<dbReference type="InterPro" id="IPR021133">
    <property type="entry name" value="HEAT_type_2"/>
</dbReference>
<evidence type="ECO:0000313" key="5">
    <source>
        <dbReference type="Proteomes" id="UP000054350"/>
    </source>
</evidence>
<dbReference type="PANTHER" id="PTHR10648">
    <property type="entry name" value="SERINE/THREONINE-PROTEIN PHOSPHATASE PP2A 65 KDA REGULATORY SUBUNIT"/>
    <property type="match status" value="1"/>
</dbReference>
<dbReference type="Proteomes" id="UP000054350">
    <property type="component" value="Unassembled WGS sequence"/>
</dbReference>
<sequence>MRLDTTPGTPTSGNQLAVVLAPRALPKPDNDSAGLPEVRIVPEHYVPLDQLALLKPAEQVAHLAGSPVVSHRVYLGRMLGDLLPGIHRAATLLAALPSLFKLVTDPDDGVRLACASSLAKLVAGYQETDDHVPLADQLAAATLATPSVAAPGATALPEWTPETCLAMIRAVDPTATAIVPGGIPACVANVVLLPLLMDPQDRVAHLAKDQLLDALHQQPLAAAPILFWTARLAHLTPDMALALLRWRTPAADAAPAPENGDIETVSDAAAATVTAATIDPTLVSPTRSSTAHATRTTRATLAALLPAHRTSANHHIRAACAAACAAAAGVSATVLATTVLPTLVSLAGDRLYIVRRRVAEAVPPLLEKMPTRQRRSLGRELVDQLLADASKAVRDAMYAGLARVLIALAAGEPEGVVDDWGYPDGLAMVVDGKGEKRLSESGSTASATTTPPVGAASGGETEPESDSDRARDSVVIDDADAELDETAVAAVPAVSHPLLAYPTAPAVPPRAPFPAHVPAHLLQTFCLHKLRWKDPDRVAKCAYTFPALAATMPRAWWRAWFRPLFAQLAADAAVRAPLVAAVPVLAQVIPPTAVADDLLPALAGWMALTHVPAVLARAPAPTSPEATRAAETLIRAPLDRASDAAWGTLRS</sequence>
<dbReference type="SUPFAM" id="SSF48371">
    <property type="entry name" value="ARM repeat"/>
    <property type="match status" value="1"/>
</dbReference>
<gene>
    <name evidence="4" type="ORF">AMAG_01061</name>
</gene>